<dbReference type="InterPro" id="IPR014729">
    <property type="entry name" value="Rossmann-like_a/b/a_fold"/>
</dbReference>
<feature type="domain" description="UspA" evidence="2">
    <location>
        <begin position="7"/>
        <end position="150"/>
    </location>
</feature>
<accession>A0A0R1U7H7</accession>
<dbReference type="SUPFAM" id="SSF52402">
    <property type="entry name" value="Adenine nucleotide alpha hydrolases-like"/>
    <property type="match status" value="1"/>
</dbReference>
<dbReference type="CDD" id="cd00293">
    <property type="entry name" value="USP-like"/>
    <property type="match status" value="1"/>
</dbReference>
<dbReference type="PANTHER" id="PTHR46268">
    <property type="entry name" value="STRESS RESPONSE PROTEIN NHAX"/>
    <property type="match status" value="1"/>
</dbReference>
<dbReference type="PANTHER" id="PTHR46268:SF6">
    <property type="entry name" value="UNIVERSAL STRESS PROTEIN UP12"/>
    <property type="match status" value="1"/>
</dbReference>
<dbReference type="PIRSF" id="PIRSF006276">
    <property type="entry name" value="UspA"/>
    <property type="match status" value="1"/>
</dbReference>
<evidence type="ECO:0000259" key="2">
    <source>
        <dbReference type="Pfam" id="PF00582"/>
    </source>
</evidence>
<organism evidence="3 4">
    <name type="scientific">Limosilactobacillus ingluviei DSM 15946</name>
    <dbReference type="NCBI Taxonomy" id="1423760"/>
    <lineage>
        <taxon>Bacteria</taxon>
        <taxon>Bacillati</taxon>
        <taxon>Bacillota</taxon>
        <taxon>Bacilli</taxon>
        <taxon>Lactobacillales</taxon>
        <taxon>Lactobacillaceae</taxon>
        <taxon>Limosilactobacillus</taxon>
    </lineage>
</organism>
<gene>
    <name evidence="3" type="ORF">FC43_GL001844</name>
</gene>
<dbReference type="InterPro" id="IPR006015">
    <property type="entry name" value="Universal_stress_UspA"/>
</dbReference>
<dbReference type="InterPro" id="IPR006016">
    <property type="entry name" value="UspA"/>
</dbReference>
<dbReference type="Pfam" id="PF00582">
    <property type="entry name" value="Usp"/>
    <property type="match status" value="1"/>
</dbReference>
<dbReference type="Proteomes" id="UP000050816">
    <property type="component" value="Unassembled WGS sequence"/>
</dbReference>
<evidence type="ECO:0000313" key="3">
    <source>
        <dbReference type="EMBL" id="KRL89222.1"/>
    </source>
</evidence>
<dbReference type="PRINTS" id="PR01438">
    <property type="entry name" value="UNVRSLSTRESS"/>
</dbReference>
<dbReference type="EMBL" id="AZFK01000052">
    <property type="protein sequence ID" value="KRL89222.1"/>
    <property type="molecule type" value="Genomic_DNA"/>
</dbReference>
<dbReference type="AlphaFoldDB" id="A0A0R1U7H7"/>
<dbReference type="Gene3D" id="3.40.50.620">
    <property type="entry name" value="HUPs"/>
    <property type="match status" value="1"/>
</dbReference>
<protein>
    <submittedName>
        <fullName evidence="3">UspA domain-containing protein</fullName>
    </submittedName>
</protein>
<comment type="caution">
    <text evidence="3">The sequence shown here is derived from an EMBL/GenBank/DDBJ whole genome shotgun (WGS) entry which is preliminary data.</text>
</comment>
<name>A0A0R1U7H7_9LACO</name>
<reference evidence="3 4" key="1">
    <citation type="journal article" date="2015" name="Genome Announc.">
        <title>Expanding the biotechnology potential of lactobacilli through comparative genomics of 213 strains and associated genera.</title>
        <authorList>
            <person name="Sun Z."/>
            <person name="Harris H.M."/>
            <person name="McCann A."/>
            <person name="Guo C."/>
            <person name="Argimon S."/>
            <person name="Zhang W."/>
            <person name="Yang X."/>
            <person name="Jeffery I.B."/>
            <person name="Cooney J.C."/>
            <person name="Kagawa T.F."/>
            <person name="Liu W."/>
            <person name="Song Y."/>
            <person name="Salvetti E."/>
            <person name="Wrobel A."/>
            <person name="Rasinkangas P."/>
            <person name="Parkhill J."/>
            <person name="Rea M.C."/>
            <person name="O'Sullivan O."/>
            <person name="Ritari J."/>
            <person name="Douillard F.P."/>
            <person name="Paul Ross R."/>
            <person name="Yang R."/>
            <person name="Briner A.E."/>
            <person name="Felis G.E."/>
            <person name="de Vos W.M."/>
            <person name="Barrangou R."/>
            <person name="Klaenhammer T.R."/>
            <person name="Caufield P.W."/>
            <person name="Cui Y."/>
            <person name="Zhang H."/>
            <person name="O'Toole P.W."/>
        </authorList>
    </citation>
    <scope>NUCLEOTIDE SEQUENCE [LARGE SCALE GENOMIC DNA]</scope>
    <source>
        <strain evidence="3 4">DSM 15946</strain>
    </source>
</reference>
<sequence length="168" mass="18067">MGKMAEYQNILVGIDGSKQSLLAFKKAVAIAQRNGARLHLLSVVNGEPYPSAITTFGISDKGLYDKVVDKMKHLLADLTTQAQEAGVQDVKTSVVVGNAKVILTDTYPKDEDIDLILVGATGLNTIGRMIVGSTSAYIVRQAPCDVVVVKTDEDNQPVTFKQATYPEI</sequence>
<evidence type="ECO:0000313" key="4">
    <source>
        <dbReference type="Proteomes" id="UP000050816"/>
    </source>
</evidence>
<proteinExistence type="inferred from homology"/>
<dbReference type="PATRIC" id="fig|1423760.3.peg.1932"/>
<comment type="similarity">
    <text evidence="1">Belongs to the universal stress protein A family.</text>
</comment>
<evidence type="ECO:0000256" key="1">
    <source>
        <dbReference type="ARBA" id="ARBA00008791"/>
    </source>
</evidence>